<evidence type="ECO:0000256" key="4">
    <source>
        <dbReference type="ARBA" id="ARBA00023136"/>
    </source>
</evidence>
<dbReference type="SUPFAM" id="SSF51126">
    <property type="entry name" value="Pectin lyase-like"/>
    <property type="match status" value="1"/>
</dbReference>
<gene>
    <name evidence="9" type="ORF">HYH03_012677</name>
</gene>
<dbReference type="GO" id="GO:0070772">
    <property type="term" value="C:PAS complex"/>
    <property type="evidence" value="ECO:0007669"/>
    <property type="project" value="InterPro"/>
</dbReference>
<dbReference type="OrthoDB" id="5574975at2759"/>
<feature type="region of interest" description="Disordered" evidence="7">
    <location>
        <begin position="891"/>
        <end position="922"/>
    </location>
</feature>
<feature type="repeat" description="HEAT" evidence="6">
    <location>
        <begin position="93"/>
        <end position="128"/>
    </location>
</feature>
<name>A0A835XRG3_9CHLO</name>
<dbReference type="SUPFAM" id="SSF56487">
    <property type="entry name" value="SRCR-like"/>
    <property type="match status" value="1"/>
</dbReference>
<dbReference type="Proteomes" id="UP000612055">
    <property type="component" value="Unassembled WGS sequence"/>
</dbReference>
<evidence type="ECO:0000313" key="9">
    <source>
        <dbReference type="EMBL" id="KAG2488883.1"/>
    </source>
</evidence>
<evidence type="ECO:0000256" key="2">
    <source>
        <dbReference type="ARBA" id="ARBA00010225"/>
    </source>
</evidence>
<dbReference type="PANTHER" id="PTHR16023:SF0">
    <property type="entry name" value="PROTEIN VAC14 HOMOLOG"/>
    <property type="match status" value="1"/>
</dbReference>
<comment type="subcellular location">
    <subcellularLocation>
        <location evidence="1">Endomembrane system</location>
    </subcellularLocation>
</comment>
<dbReference type="InterPro" id="IPR036772">
    <property type="entry name" value="SRCR-like_dom_sf"/>
</dbReference>
<feature type="region of interest" description="Disordered" evidence="7">
    <location>
        <begin position="1245"/>
        <end position="1315"/>
    </location>
</feature>
<evidence type="ECO:0000256" key="7">
    <source>
        <dbReference type="SAM" id="MobiDB-lite"/>
    </source>
</evidence>
<dbReference type="InterPro" id="IPR011989">
    <property type="entry name" value="ARM-like"/>
</dbReference>
<comment type="caution">
    <text evidence="9">The sequence shown here is derived from an EMBL/GenBank/DDBJ whole genome shotgun (WGS) entry which is preliminary data.</text>
</comment>
<dbReference type="Pfam" id="PF00530">
    <property type="entry name" value="SRCR"/>
    <property type="match status" value="1"/>
</dbReference>
<evidence type="ECO:0000256" key="1">
    <source>
        <dbReference type="ARBA" id="ARBA00004308"/>
    </source>
</evidence>
<dbReference type="PROSITE" id="PS50077">
    <property type="entry name" value="HEAT_REPEAT"/>
    <property type="match status" value="1"/>
</dbReference>
<accession>A0A835XRG3</accession>
<feature type="compositionally biased region" description="Pro residues" evidence="7">
    <location>
        <begin position="1263"/>
        <end position="1280"/>
    </location>
</feature>
<reference evidence="9" key="1">
    <citation type="journal article" date="2020" name="bioRxiv">
        <title>Comparative genomics of Chlamydomonas.</title>
        <authorList>
            <person name="Craig R.J."/>
            <person name="Hasan A.R."/>
            <person name="Ness R.W."/>
            <person name="Keightley P.D."/>
        </authorList>
    </citation>
    <scope>NUCLEOTIDE SEQUENCE</scope>
    <source>
        <strain evidence="9">CCAP 11/70</strain>
    </source>
</reference>
<comment type="similarity">
    <text evidence="2">Belongs to the VAC14 family.</text>
</comment>
<dbReference type="Pfam" id="PF12755">
    <property type="entry name" value="Vac14_Fab1_bd"/>
    <property type="match status" value="1"/>
</dbReference>
<dbReference type="InterPro" id="IPR021841">
    <property type="entry name" value="VAC14_Fig4p-bd"/>
</dbReference>
<dbReference type="PANTHER" id="PTHR16023">
    <property type="entry name" value="TAX1 BINDING PROTEIN-RELATED"/>
    <property type="match status" value="1"/>
</dbReference>
<evidence type="ECO:0000313" key="10">
    <source>
        <dbReference type="Proteomes" id="UP000612055"/>
    </source>
</evidence>
<dbReference type="Gene3D" id="3.10.250.10">
    <property type="entry name" value="SRCR-like domain"/>
    <property type="match status" value="1"/>
</dbReference>
<dbReference type="InterPro" id="IPR012334">
    <property type="entry name" value="Pectin_lyas_fold"/>
</dbReference>
<dbReference type="InterPro" id="IPR026825">
    <property type="entry name" value="Vac14"/>
</dbReference>
<dbReference type="EMBL" id="JAEHOE010000079">
    <property type="protein sequence ID" value="KAG2488883.1"/>
    <property type="molecule type" value="Genomic_DNA"/>
</dbReference>
<dbReference type="Gene3D" id="1.25.10.10">
    <property type="entry name" value="Leucine-rich Repeat Variant"/>
    <property type="match status" value="3"/>
</dbReference>
<dbReference type="GO" id="GO:0010008">
    <property type="term" value="C:endosome membrane"/>
    <property type="evidence" value="ECO:0007669"/>
    <property type="project" value="TreeGrafter"/>
</dbReference>
<proteinExistence type="inferred from homology"/>
<keyword evidence="4" id="KW-0472">Membrane</keyword>
<feature type="compositionally biased region" description="Pro residues" evidence="7">
    <location>
        <begin position="1288"/>
        <end position="1310"/>
    </location>
</feature>
<dbReference type="PROSITE" id="PS50287">
    <property type="entry name" value="SRCR_2"/>
    <property type="match status" value="1"/>
</dbReference>
<evidence type="ECO:0000256" key="6">
    <source>
        <dbReference type="PROSITE-ProRule" id="PRU00103"/>
    </source>
</evidence>
<organism evidence="9 10">
    <name type="scientific">Edaphochlamys debaryana</name>
    <dbReference type="NCBI Taxonomy" id="47281"/>
    <lineage>
        <taxon>Eukaryota</taxon>
        <taxon>Viridiplantae</taxon>
        <taxon>Chlorophyta</taxon>
        <taxon>core chlorophytes</taxon>
        <taxon>Chlorophyceae</taxon>
        <taxon>CS clade</taxon>
        <taxon>Chlamydomonadales</taxon>
        <taxon>Chlamydomonadales incertae sedis</taxon>
        <taxon>Edaphochlamys</taxon>
    </lineage>
</organism>
<keyword evidence="5" id="KW-1015">Disulfide bond</keyword>
<dbReference type="SUPFAM" id="SSF48371">
    <property type="entry name" value="ARM repeat"/>
    <property type="match status" value="1"/>
</dbReference>
<feature type="domain" description="SRCR" evidence="8">
    <location>
        <begin position="1095"/>
        <end position="1239"/>
    </location>
</feature>
<dbReference type="InterPro" id="IPR021133">
    <property type="entry name" value="HEAT_type_2"/>
</dbReference>
<evidence type="ECO:0000259" key="8">
    <source>
        <dbReference type="PROSITE" id="PS50287"/>
    </source>
</evidence>
<keyword evidence="3" id="KW-0677">Repeat</keyword>
<feature type="compositionally biased region" description="Low complexity" evidence="7">
    <location>
        <begin position="746"/>
        <end position="776"/>
    </location>
</feature>
<keyword evidence="10" id="KW-1185">Reference proteome</keyword>
<sequence length="2080" mass="217299">MVASEGELLPASVLRQIGDKLYDRRKSAALEVEQLIKRLAAQNDQHRIRLIIDKLISEYAFSSQPNHRKGALLCLAASAVGLGDPTEVHLRQIVPPVLASFTDQDARVRYYACEALYNIAKVARGTFILFFNEVFDAMFRLCADSEPNVQNAVQFLDALIKDIAADCTHWDVAAFIPKLRDYLRVTNPHKRSFLLSWVVVLDSLPHVRMLRHLPALLDGLLSMLAEPVREVRTQAANCLKDFLSEVRSSPPAELAPDFFPRLTATLVERAGSPDELTRLTAIHWLRAFVELAPQRVLGHVPAILGVVLYNISSHNADIQRECAEANAALLRLEVGAFTQAQAAAQAQGQGQAGAPSPPSMDMGAILATVILELRSEMEATRLEALRWLHFLLASAQALVLEEVGRLLPPLLDSLSAPSDAVVTSALGVLAALADCPGQFTPVLVAFLGRFRGEAGLALLQRSGSSLVRRLCCHLGAGAVLTELGAILQRDSDMGFAATMVSVLNLILLTGPELAELRDQLRRAAVDPAGAQLFATLYPSWCYSAGALLSLCFVAQAYEHAEAIVHAFADLPFGAELLVQIDRLVALLETPCFTFLRLQLLEPRRHPALLRALYGLLMLLPQCNAFRMLNTRLQAVPTLELLQLGGLARPQGLGQAQAEAEALDAPGAAWADWGALLAVFKKAQLQQYEAYVAQRQPPPLVPVGTAGPGVAFAAGPADRPTTTTTADTSGVPYLYNTGPVVRRVQGAEGAAAEPGPADAASAAAAAADTAEPEQAAAVVSGLEGSRPGASEGEGDGAANPFLVDSTPPSVSASASAATLPGTSAGPTAEGVGAGTSQAAGGTGGFGDLLWDGSRPASISGAGAGAGGVGGSSGAGGLAQAGAGSFPDLLDGLSLEPPAAGGQAVAGRQLEHASSGGSTPPTPAPLLDIYDLGIYVSWRSPSDNTWHSQPWYDDPYDDAPLPPNAGVLGPNNVDRVPPTNSESLTFPGDGPQPEATTYHVCAIADLDALSADKHMRYRAMLRVLRQGRGVQTNQTVVQNLTDATDWALLVGDKWGCRKGSPGYVGSYAYTTSPHRRSKEPWLAFKLGWEAMPEPLQVRLALPLTAPSGQPVLMGADPGRVWVYHNGTWGTVCLPSSLDSRCMVGMAPTPFSLLVLPVLSRINDGWSRMATVALCRQLGYGKGRIWALETSQAYSVGGASGPIWLDNVDCPVGSTSLTANCSFAPLGDNDCTHDEDVQVTCVGLDTMESTPGVTYPPPHEGDVDQHPPPPPREPLPAGAPPPQELAAEPVAFPPEQPAPPPSPPAPPPAPSRPPWSHSCSLLLSSDKAAGPPSLACVAAEGAQAPLTVAVGAALLPRLQVLTPATVRLVQRKSVVPYARYKDEKLTQPVDDLDPGSDIGITFRGVPHLRLVDSLVAGQALSPGGPLVQCLGCAHLTLHNVTLRELKGYPLLSDSEIRRFRYRGGPSYYVDGRPRGFPSLSEDDQWGGYGPSRLTHGPLHATNLTSVSMEGVTCADVTLAMGWACALLQYGTAPRLSLSINGSLFQGTEVMWRGAYGTWSAAAEGELGYISTEGHDTVWSGFGAVVVDARRSLALDSGSAKQRARGGLAPAPGGYSAVNVSASNSTWRDVVGGSGFALSILKPPAPNTWKPYWSPHPAWAHGSLRLADVSIVNASNGVGHNHASFLPGAVLVQGSLEELELSRTQLRDNKECAVLVRGGLRNITVADSSVVGNTAGYLSPSSFLRLRDNSAVRGTIAIRGGPDPFFEAEWPVIESIAFEDCLIHNNTRQRSGDEEIRDPNAGGVLGTTLQITNLALSGCKISDNSAAEGSGGFLAARSITSATFTRVTFTNNTAARDGGILAVRMSLQSLALDSVRVANCSAAFRGGAFAAGRQLGHVQASASSFEACSAGVAGGVLAAGDEGVLGITLHGGTQVVDCTAGRHGGFAYIAGSLGSDGLELTGGSVISGASARRAGGALMVMGSVEGGVSVSGNSSMVGCQAPRGAVLSCEEDFVGSLTVEGGSVLEGAASTEEAAQGGLFWVGGALVGKVEWAGGEAPGGFCSLAPACGQPQQPPATPPPSSQR</sequence>
<dbReference type="GO" id="GO:0006661">
    <property type="term" value="P:phosphatidylinositol biosynthetic process"/>
    <property type="evidence" value="ECO:0007669"/>
    <property type="project" value="InterPro"/>
</dbReference>
<evidence type="ECO:0000256" key="5">
    <source>
        <dbReference type="ARBA" id="ARBA00023157"/>
    </source>
</evidence>
<dbReference type="InterPro" id="IPR001190">
    <property type="entry name" value="SRCR"/>
</dbReference>
<evidence type="ECO:0000256" key="3">
    <source>
        <dbReference type="ARBA" id="ARBA00022737"/>
    </source>
</evidence>
<dbReference type="Gene3D" id="2.160.20.10">
    <property type="entry name" value="Single-stranded right-handed beta-helix, Pectin lyase-like"/>
    <property type="match status" value="1"/>
</dbReference>
<protein>
    <recommendedName>
        <fullName evidence="8">SRCR domain-containing protein</fullName>
    </recommendedName>
</protein>
<dbReference type="InterPro" id="IPR011050">
    <property type="entry name" value="Pectin_lyase_fold/virulence"/>
</dbReference>
<feature type="region of interest" description="Disordered" evidence="7">
    <location>
        <begin position="746"/>
        <end position="838"/>
    </location>
</feature>
<dbReference type="SMART" id="SM00202">
    <property type="entry name" value="SR"/>
    <property type="match status" value="1"/>
</dbReference>
<dbReference type="Pfam" id="PF11916">
    <property type="entry name" value="Vac14_Fig4_bd"/>
    <property type="match status" value="1"/>
</dbReference>
<dbReference type="InterPro" id="IPR016024">
    <property type="entry name" value="ARM-type_fold"/>
</dbReference>